<gene>
    <name evidence="1" type="ORF">SPELUC_LOCUS9980</name>
</gene>
<sequence>DCIKERTYAGSNKCLLGHILIYYEGHQPQYTHLEVLYKIENVSAFFKQAKQKTSYLDALQDSQSKNSANTSKFQCLYKISFCAICEAEGYYSKEAVKKFIKESNQWCDKEEKIHDPDSNLVELLPKNPNVVYWPKNRHWESIKNITKSTAPSICDP</sequence>
<evidence type="ECO:0000313" key="1">
    <source>
        <dbReference type="EMBL" id="CAG8677524.1"/>
    </source>
</evidence>
<reference evidence="1" key="1">
    <citation type="submission" date="2021-06" db="EMBL/GenBank/DDBJ databases">
        <authorList>
            <person name="Kallberg Y."/>
            <person name="Tangrot J."/>
            <person name="Rosling A."/>
        </authorList>
    </citation>
    <scope>NUCLEOTIDE SEQUENCE</scope>
    <source>
        <strain evidence="1">28 12/20/2015</strain>
    </source>
</reference>
<feature type="non-terminal residue" evidence="1">
    <location>
        <position position="156"/>
    </location>
</feature>
<proteinExistence type="predicted"/>
<protein>
    <submittedName>
        <fullName evidence="1">614_t:CDS:1</fullName>
    </submittedName>
</protein>
<name>A0ACA9P0K2_9GLOM</name>
<organism evidence="1 2">
    <name type="scientific">Cetraspora pellucida</name>
    <dbReference type="NCBI Taxonomy" id="1433469"/>
    <lineage>
        <taxon>Eukaryota</taxon>
        <taxon>Fungi</taxon>
        <taxon>Fungi incertae sedis</taxon>
        <taxon>Mucoromycota</taxon>
        <taxon>Glomeromycotina</taxon>
        <taxon>Glomeromycetes</taxon>
        <taxon>Diversisporales</taxon>
        <taxon>Gigasporaceae</taxon>
        <taxon>Cetraspora</taxon>
    </lineage>
</organism>
<comment type="caution">
    <text evidence="1">The sequence shown here is derived from an EMBL/GenBank/DDBJ whole genome shotgun (WGS) entry which is preliminary data.</text>
</comment>
<dbReference type="EMBL" id="CAJVPW010017608">
    <property type="protein sequence ID" value="CAG8677524.1"/>
    <property type="molecule type" value="Genomic_DNA"/>
</dbReference>
<feature type="non-terminal residue" evidence="1">
    <location>
        <position position="1"/>
    </location>
</feature>
<evidence type="ECO:0000313" key="2">
    <source>
        <dbReference type="Proteomes" id="UP000789366"/>
    </source>
</evidence>
<dbReference type="Proteomes" id="UP000789366">
    <property type="component" value="Unassembled WGS sequence"/>
</dbReference>
<accession>A0ACA9P0K2</accession>
<keyword evidence="2" id="KW-1185">Reference proteome</keyword>